<dbReference type="Gene3D" id="3.40.630.30">
    <property type="match status" value="1"/>
</dbReference>
<reference evidence="2 3" key="1">
    <citation type="journal article" date="2015" name="Genome Announc.">
        <title>Expanding the biotechnology potential of lactobacilli through comparative genomics of 213 strains and associated genera.</title>
        <authorList>
            <person name="Sun Z."/>
            <person name="Harris H.M."/>
            <person name="McCann A."/>
            <person name="Guo C."/>
            <person name="Argimon S."/>
            <person name="Zhang W."/>
            <person name="Yang X."/>
            <person name="Jeffery I.B."/>
            <person name="Cooney J.C."/>
            <person name="Kagawa T.F."/>
            <person name="Liu W."/>
            <person name="Song Y."/>
            <person name="Salvetti E."/>
            <person name="Wrobel A."/>
            <person name="Rasinkangas P."/>
            <person name="Parkhill J."/>
            <person name="Rea M.C."/>
            <person name="O'Sullivan O."/>
            <person name="Ritari J."/>
            <person name="Douillard F.P."/>
            <person name="Paul Ross R."/>
            <person name="Yang R."/>
            <person name="Briner A.E."/>
            <person name="Felis G.E."/>
            <person name="de Vos W.M."/>
            <person name="Barrangou R."/>
            <person name="Klaenhammer T.R."/>
            <person name="Caufield P.W."/>
            <person name="Cui Y."/>
            <person name="Zhang H."/>
            <person name="O'Toole P.W."/>
        </authorList>
    </citation>
    <scope>NUCLEOTIDE SEQUENCE [LARGE SCALE GENOMIC DNA]</scope>
    <source>
        <strain evidence="2 3">DSM 16991</strain>
    </source>
</reference>
<dbReference type="eggNOG" id="COG3981">
    <property type="taxonomic scope" value="Bacteria"/>
</dbReference>
<dbReference type="Pfam" id="PF13302">
    <property type="entry name" value="Acetyltransf_3"/>
    <property type="match status" value="1"/>
</dbReference>
<comment type="caution">
    <text evidence="2">The sequence shown here is derived from an EMBL/GenBank/DDBJ whole genome shotgun (WGS) entry which is preliminary data.</text>
</comment>
<gene>
    <name evidence="2" type="ORF">FC91_GL002939</name>
</gene>
<evidence type="ECO:0000313" key="2">
    <source>
        <dbReference type="EMBL" id="KRM30125.1"/>
    </source>
</evidence>
<evidence type="ECO:0000313" key="3">
    <source>
        <dbReference type="Proteomes" id="UP000050949"/>
    </source>
</evidence>
<dbReference type="GO" id="GO:0016747">
    <property type="term" value="F:acyltransferase activity, transferring groups other than amino-acyl groups"/>
    <property type="evidence" value="ECO:0007669"/>
    <property type="project" value="InterPro"/>
</dbReference>
<dbReference type="CDD" id="cd04301">
    <property type="entry name" value="NAT_SF"/>
    <property type="match status" value="1"/>
</dbReference>
<accession>A0A0R1XK67</accession>
<sequence>MSRRDWINKTKKIRQQLADFYFAQNLSRYNQNIPPIERMLSMLRLKATNAADAEQEFAAITALQSENGFTNKNYGISRQEFLAKALPAMLNAPQGIDLPAGFVPETDFFLWADDTIVGLFRVRHYLTPALRNGAGHIGYAILPAYRGHGYANIGLALTLREAARIVPEDHIYLSVHKDNPASLAVQLKNGATIWHENDAEYFTRIKKSAIQ</sequence>
<dbReference type="Proteomes" id="UP000050949">
    <property type="component" value="Unassembled WGS sequence"/>
</dbReference>
<protein>
    <recommendedName>
        <fullName evidence="1">N-acetyltransferase domain-containing protein</fullName>
    </recommendedName>
</protein>
<name>A0A0R1XK67_9LACO</name>
<dbReference type="PATRIC" id="fig|1122147.4.peg.3025"/>
<dbReference type="EMBL" id="AZFW01000006">
    <property type="protein sequence ID" value="KRM30125.1"/>
    <property type="molecule type" value="Genomic_DNA"/>
</dbReference>
<proteinExistence type="predicted"/>
<dbReference type="PANTHER" id="PTHR39173:SF1">
    <property type="entry name" value="ACETYLTRANSFERASE"/>
    <property type="match status" value="1"/>
</dbReference>
<dbReference type="AlphaFoldDB" id="A0A0R1XK67"/>
<dbReference type="PANTHER" id="PTHR39173">
    <property type="entry name" value="ACETYLTRANSFERASE"/>
    <property type="match status" value="1"/>
</dbReference>
<dbReference type="SUPFAM" id="SSF55729">
    <property type="entry name" value="Acyl-CoA N-acyltransferases (Nat)"/>
    <property type="match status" value="1"/>
</dbReference>
<feature type="domain" description="N-acetyltransferase" evidence="1">
    <location>
        <begin position="113"/>
        <end position="191"/>
    </location>
</feature>
<evidence type="ECO:0000259" key="1">
    <source>
        <dbReference type="Pfam" id="PF13302"/>
    </source>
</evidence>
<organism evidence="2 3">
    <name type="scientific">Schleiferilactobacillus harbinensis DSM 16991</name>
    <dbReference type="NCBI Taxonomy" id="1122147"/>
    <lineage>
        <taxon>Bacteria</taxon>
        <taxon>Bacillati</taxon>
        <taxon>Bacillota</taxon>
        <taxon>Bacilli</taxon>
        <taxon>Lactobacillales</taxon>
        <taxon>Lactobacillaceae</taxon>
        <taxon>Schleiferilactobacillus</taxon>
    </lineage>
</organism>
<dbReference type="InterPro" id="IPR000182">
    <property type="entry name" value="GNAT_dom"/>
</dbReference>
<dbReference type="InterPro" id="IPR016181">
    <property type="entry name" value="Acyl_CoA_acyltransferase"/>
</dbReference>